<evidence type="ECO:0000259" key="10">
    <source>
        <dbReference type="Pfam" id="PF04869"/>
    </source>
</evidence>
<dbReference type="InterPro" id="IPR006953">
    <property type="entry name" value="Vesicle_Uso1_P115_head"/>
</dbReference>
<dbReference type="GO" id="GO:0006886">
    <property type="term" value="P:intracellular protein transport"/>
    <property type="evidence" value="ECO:0007669"/>
    <property type="project" value="InterPro"/>
</dbReference>
<evidence type="ECO:0000256" key="8">
    <source>
        <dbReference type="ARBA" id="ARBA00023136"/>
    </source>
</evidence>
<organism evidence="12 13">
    <name type="scientific">Strigamia maritima</name>
    <name type="common">European centipede</name>
    <name type="synonym">Geophilus maritimus</name>
    <dbReference type="NCBI Taxonomy" id="126957"/>
    <lineage>
        <taxon>Eukaryota</taxon>
        <taxon>Metazoa</taxon>
        <taxon>Ecdysozoa</taxon>
        <taxon>Arthropoda</taxon>
        <taxon>Myriapoda</taxon>
        <taxon>Chilopoda</taxon>
        <taxon>Pleurostigmophora</taxon>
        <taxon>Geophilomorpha</taxon>
        <taxon>Linotaeniidae</taxon>
        <taxon>Strigamia</taxon>
    </lineage>
</organism>
<dbReference type="InterPro" id="IPR006955">
    <property type="entry name" value="Uso1_p115_C"/>
</dbReference>
<feature type="domain" description="Vesicle tethering protein Uso1/P115-like head" evidence="10">
    <location>
        <begin position="349"/>
        <end position="642"/>
    </location>
</feature>
<dbReference type="FunFam" id="1.25.10.10:FF:000394">
    <property type="entry name" value="general vesicular transport factor p115"/>
    <property type="match status" value="1"/>
</dbReference>
<evidence type="ECO:0000256" key="7">
    <source>
        <dbReference type="ARBA" id="ARBA00023054"/>
    </source>
</evidence>
<dbReference type="Proteomes" id="UP000014500">
    <property type="component" value="Unassembled WGS sequence"/>
</dbReference>
<dbReference type="EnsemblMetazoa" id="SMAR006014-RA">
    <property type="protein sequence ID" value="SMAR006014-PA"/>
    <property type="gene ID" value="SMAR006014"/>
</dbReference>
<dbReference type="GO" id="GO:0006888">
    <property type="term" value="P:endoplasmic reticulum to Golgi vesicle-mediated transport"/>
    <property type="evidence" value="ECO:0007669"/>
    <property type="project" value="TreeGrafter"/>
</dbReference>
<dbReference type="PhylomeDB" id="T1IXS1"/>
<dbReference type="InterPro" id="IPR016024">
    <property type="entry name" value="ARM-type_fold"/>
</dbReference>
<feature type="compositionally biased region" description="Acidic residues" evidence="9">
    <location>
        <begin position="881"/>
        <end position="897"/>
    </location>
</feature>
<dbReference type="GO" id="GO:0005783">
    <property type="term" value="C:endoplasmic reticulum"/>
    <property type="evidence" value="ECO:0007669"/>
    <property type="project" value="TreeGrafter"/>
</dbReference>
<feature type="domain" description="Uso1/p115-like vesicle tethering protein C-terminal" evidence="11">
    <location>
        <begin position="781"/>
        <end position="895"/>
    </location>
</feature>
<evidence type="ECO:0000256" key="4">
    <source>
        <dbReference type="ARBA" id="ARBA00022490"/>
    </source>
</evidence>
<evidence type="ECO:0000256" key="1">
    <source>
        <dbReference type="ARBA" id="ARBA00004184"/>
    </source>
</evidence>
<dbReference type="EMBL" id="JH431661">
    <property type="status" value="NOT_ANNOTATED_CDS"/>
    <property type="molecule type" value="Genomic_DNA"/>
</dbReference>
<name>T1IXS1_STRMM</name>
<dbReference type="Pfam" id="PF04869">
    <property type="entry name" value="Uso1_p115_head"/>
    <property type="match status" value="1"/>
</dbReference>
<dbReference type="InterPro" id="IPR041209">
    <property type="entry name" value="P115_Arm_rpt"/>
</dbReference>
<evidence type="ECO:0000256" key="6">
    <source>
        <dbReference type="ARBA" id="ARBA00023034"/>
    </source>
</evidence>
<dbReference type="Pfam" id="PF18770">
    <property type="entry name" value="Arm_vescicular"/>
    <property type="match status" value="1"/>
</dbReference>
<keyword evidence="13" id="KW-1185">Reference proteome</keyword>
<dbReference type="PANTHER" id="PTHR10013:SF0">
    <property type="entry name" value="GENERAL VESICULAR TRANSPORT FACTOR P115"/>
    <property type="match status" value="1"/>
</dbReference>
<dbReference type="OMA" id="GQETFCN"/>
<evidence type="ECO:0000313" key="13">
    <source>
        <dbReference type="Proteomes" id="UP000014500"/>
    </source>
</evidence>
<dbReference type="InterPro" id="IPR024095">
    <property type="entry name" value="Vesicle_P115"/>
</dbReference>
<dbReference type="Pfam" id="PF04871">
    <property type="entry name" value="Uso1_p115_C"/>
    <property type="match status" value="1"/>
</dbReference>
<keyword evidence="8" id="KW-0472">Membrane</keyword>
<dbReference type="eggNOG" id="KOG0946">
    <property type="taxonomic scope" value="Eukaryota"/>
</dbReference>
<dbReference type="AlphaFoldDB" id="T1IXS1"/>
<dbReference type="GO" id="GO:0048280">
    <property type="term" value="P:vesicle fusion with Golgi apparatus"/>
    <property type="evidence" value="ECO:0007669"/>
    <property type="project" value="InterPro"/>
</dbReference>
<dbReference type="HOGENOM" id="CLU_006318_2_0_1"/>
<reference evidence="12" key="2">
    <citation type="submission" date="2015-02" db="UniProtKB">
        <authorList>
            <consortium name="EnsemblMetazoa"/>
        </authorList>
    </citation>
    <scope>IDENTIFICATION</scope>
</reference>
<keyword evidence="7" id="KW-0175">Coiled coil</keyword>
<sequence length="897" mass="101131">MEYFKSGFKSVLGTQQGGSQPTGAEIVERLVERVEASTLLDDRRDAVRALKALSKKYRLEVGAQGMNALVKVLETDRNETETIGYVLDTLCNVMSDQPLDDEGEDIELKQGLGEQFTEIFIKKTDNVALLLSFLEEYDFHVRWPAVKLLTCLLINKCRDVQEIVLVNPLGVSKLMDLLCDNREVIRNDALLLLTHLTRSNANIQKIVAFENAFDRLFDIVSEEGHSDGGIIVEDCLMLMLNLLKNNTSNQNYFKEGSFIQRLTSFFTLNPEVIEAGWSAQKVSNIHHMLQIVRTLVSPQNPFQVTSSCQRVMNSCGLLEQLCNILMASGVPADILTEAINTVSEVIRGNHGNQEYFATVNAPSSPPKPAIVVLLMSMVNEKQPFVLRCAVLYCFQCFLYKNELGQAQIVQTLLPTTADVGTFTAGQLLCGGLFNQDSLSTWCAAVALSHSLVENTPQKEQLLRVQLATSIGTPPVSLLQQCTSILQEGGKVQTRLGLLMLLCTWLSNCALAVGHFVSFPINIPYVSLKFEFIINLTSQVALAEGDDQERMVQGLCAFLLGICVQFNDDSVITFNKDSLCQLIVKRIGMETFLDKLNGICKHEPYILAAQKPQLKYKHPSEALFDYEFCRLFKSLEGQIIKAITTKPGDNLLNGPEENLSEEQHGLLMQYKTLIRDQDQQLHEQSRKLEDLQSEHTKALQQLEEMNSTVQQLRDQTALLKAHKGVPQNDLPVLNIQEIENLKLEIENKTKEVEERDRTIHIMIAQQQNETGDSETSVFSLQSLRDQISSLELQIKEKDVQLQQLEDNQTKKRNEDQVQQTIPNRPEELTNDVKRLEEENVSLQLELDNIRKEQDDLLVLLSEQDTKINVYKSELKALGKQVEDDDDEIDDDEDIDEPI</sequence>
<protein>
    <recommendedName>
        <fullName evidence="14">General vesicular transport factor p115</fullName>
    </recommendedName>
</protein>
<feature type="region of interest" description="Disordered" evidence="9">
    <location>
        <begin position="804"/>
        <end position="825"/>
    </location>
</feature>
<dbReference type="GO" id="GO:0000139">
    <property type="term" value="C:Golgi membrane"/>
    <property type="evidence" value="ECO:0007669"/>
    <property type="project" value="InterPro"/>
</dbReference>
<proteinExistence type="predicted"/>
<feature type="region of interest" description="Disordered" evidence="9">
    <location>
        <begin position="877"/>
        <end position="897"/>
    </location>
</feature>
<dbReference type="GO" id="GO:0048211">
    <property type="term" value="P:Golgi vesicle docking"/>
    <property type="evidence" value="ECO:0007669"/>
    <property type="project" value="TreeGrafter"/>
</dbReference>
<evidence type="ECO:0008006" key="14">
    <source>
        <dbReference type="Google" id="ProtNLM"/>
    </source>
</evidence>
<evidence type="ECO:0000256" key="2">
    <source>
        <dbReference type="ARBA" id="ARBA00004496"/>
    </source>
</evidence>
<dbReference type="GO" id="GO:0012507">
    <property type="term" value="C:ER to Golgi transport vesicle membrane"/>
    <property type="evidence" value="ECO:0007669"/>
    <property type="project" value="TreeGrafter"/>
</dbReference>
<evidence type="ECO:0000256" key="9">
    <source>
        <dbReference type="SAM" id="MobiDB-lite"/>
    </source>
</evidence>
<reference evidence="13" key="1">
    <citation type="submission" date="2011-05" db="EMBL/GenBank/DDBJ databases">
        <authorList>
            <person name="Richards S.R."/>
            <person name="Qu J."/>
            <person name="Jiang H."/>
            <person name="Jhangiani S.N."/>
            <person name="Agravi P."/>
            <person name="Goodspeed R."/>
            <person name="Gross S."/>
            <person name="Mandapat C."/>
            <person name="Jackson L."/>
            <person name="Mathew T."/>
            <person name="Pu L."/>
            <person name="Thornton R."/>
            <person name="Saada N."/>
            <person name="Wilczek-Boney K.B."/>
            <person name="Lee S."/>
            <person name="Kovar C."/>
            <person name="Wu Y."/>
            <person name="Scherer S.E."/>
            <person name="Worley K.C."/>
            <person name="Muzny D.M."/>
            <person name="Gibbs R."/>
        </authorList>
    </citation>
    <scope>NUCLEOTIDE SEQUENCE</scope>
    <source>
        <strain evidence="13">Brora</strain>
    </source>
</reference>
<evidence type="ECO:0000256" key="5">
    <source>
        <dbReference type="ARBA" id="ARBA00022737"/>
    </source>
</evidence>
<dbReference type="SUPFAM" id="SSF48371">
    <property type="entry name" value="ARM repeat"/>
    <property type="match status" value="2"/>
</dbReference>
<keyword evidence="4" id="KW-0963">Cytoplasm</keyword>
<dbReference type="GO" id="GO:0045056">
    <property type="term" value="P:transcytosis"/>
    <property type="evidence" value="ECO:0007669"/>
    <property type="project" value="TreeGrafter"/>
</dbReference>
<evidence type="ECO:0000256" key="3">
    <source>
        <dbReference type="ARBA" id="ARBA00004555"/>
    </source>
</evidence>
<evidence type="ECO:0000259" key="11">
    <source>
        <dbReference type="Pfam" id="PF04871"/>
    </source>
</evidence>
<dbReference type="Gene3D" id="1.25.10.10">
    <property type="entry name" value="Leucine-rich Repeat Variant"/>
    <property type="match status" value="1"/>
</dbReference>
<dbReference type="InterPro" id="IPR011989">
    <property type="entry name" value="ARM-like"/>
</dbReference>
<keyword evidence="5" id="KW-0677">Repeat</keyword>
<accession>T1IXS1</accession>
<evidence type="ECO:0000313" key="12">
    <source>
        <dbReference type="EnsemblMetazoa" id="SMAR006014-PA"/>
    </source>
</evidence>
<dbReference type="PANTHER" id="PTHR10013">
    <property type="entry name" value="GENERAL VESICULAR TRANSPORT FACTOR P115"/>
    <property type="match status" value="1"/>
</dbReference>
<comment type="subcellular location">
    <subcellularLocation>
        <location evidence="2">Cytoplasm</location>
    </subcellularLocation>
    <subcellularLocation>
        <location evidence="1">Endomembrane system</location>
        <topology evidence="1">Peripheral membrane protein</topology>
    </subcellularLocation>
    <subcellularLocation>
        <location evidence="3">Golgi apparatus</location>
    </subcellularLocation>
</comment>
<dbReference type="GO" id="GO:0005795">
    <property type="term" value="C:Golgi stack"/>
    <property type="evidence" value="ECO:0007669"/>
    <property type="project" value="TreeGrafter"/>
</dbReference>
<dbReference type="STRING" id="126957.T1IXS1"/>
<keyword evidence="6" id="KW-0333">Golgi apparatus</keyword>